<evidence type="ECO:0000313" key="2">
    <source>
        <dbReference type="Proteomes" id="UP001385951"/>
    </source>
</evidence>
<name>A0AAW0H0W9_9APHY</name>
<proteinExistence type="predicted"/>
<comment type="caution">
    <text evidence="1">The sequence shown here is derived from an EMBL/GenBank/DDBJ whole genome shotgun (WGS) entry which is preliminary data.</text>
</comment>
<organism evidence="1 2">
    <name type="scientific">Cerrena zonata</name>
    <dbReference type="NCBI Taxonomy" id="2478898"/>
    <lineage>
        <taxon>Eukaryota</taxon>
        <taxon>Fungi</taxon>
        <taxon>Dikarya</taxon>
        <taxon>Basidiomycota</taxon>
        <taxon>Agaricomycotina</taxon>
        <taxon>Agaricomycetes</taxon>
        <taxon>Polyporales</taxon>
        <taxon>Cerrenaceae</taxon>
        <taxon>Cerrena</taxon>
    </lineage>
</organism>
<accession>A0AAW0H0W9</accession>
<reference evidence="1 2" key="1">
    <citation type="submission" date="2022-09" db="EMBL/GenBank/DDBJ databases">
        <authorList>
            <person name="Palmer J.M."/>
        </authorList>
    </citation>
    <scope>NUCLEOTIDE SEQUENCE [LARGE SCALE GENOMIC DNA]</scope>
    <source>
        <strain evidence="1 2">DSM 7382</strain>
    </source>
</reference>
<dbReference type="Proteomes" id="UP001385951">
    <property type="component" value="Unassembled WGS sequence"/>
</dbReference>
<gene>
    <name evidence="1" type="ORF">QCA50_001222</name>
</gene>
<protein>
    <submittedName>
        <fullName evidence="1">Uncharacterized protein</fullName>
    </submittedName>
</protein>
<dbReference type="EMBL" id="JASBNA010000001">
    <property type="protein sequence ID" value="KAK7696564.1"/>
    <property type="molecule type" value="Genomic_DNA"/>
</dbReference>
<keyword evidence="2" id="KW-1185">Reference proteome</keyword>
<sequence length="168" mass="18722">MVAIYKQVKASKPTLITPSVVVPRIEPVVVARTSKSAKRSSITTLHWAGKKQTSSNVENTRAPVTCGKLEQLDEDLSYCKRVIKRARVPLTQRVLNRDNKKGDVIARGATHAKMTLISLGDAQGKPEIVYHSVDNLDNRALFGRGFRIDLISLTDARQRAEIKYRTVL</sequence>
<evidence type="ECO:0000313" key="1">
    <source>
        <dbReference type="EMBL" id="KAK7696564.1"/>
    </source>
</evidence>
<dbReference type="AlphaFoldDB" id="A0AAW0H0W9"/>